<protein>
    <recommendedName>
        <fullName evidence="2">Protein kinase domain-containing protein</fullName>
    </recommendedName>
</protein>
<dbReference type="InterPro" id="IPR051681">
    <property type="entry name" value="Ser/Thr_Kinases-Pseudokinases"/>
</dbReference>
<dbReference type="InterPro" id="IPR011009">
    <property type="entry name" value="Kinase-like_dom_sf"/>
</dbReference>
<dbReference type="InterPro" id="IPR000719">
    <property type="entry name" value="Prot_kinase_dom"/>
</dbReference>
<name>A0ABP0WI97_9BRYO</name>
<sequence>MSSDHEAFFELPVAVDIMLQIAEGMEYLHRKGIVLRDLKSMNILVNAVSIPEMVDAGYVQVKVAGFCTAIASSSCLAENHVPETCSLRECFSELKSVGTTPWKAPELGNYESSWGNPFKTDVYSFAITCSEILTGRVPFGSIPRTEIRARTQAGMRPTLPASLPTSLSFLIERCWDPDASMRPPFLEICAELRCVKHLLMSVDAAAASEKWEQGQLGVGMSTEVGVDEKPVGQLGGHVSKNEQAVGQIGETPSITIGWRIADEENAVEFFFPSAESMSRIVGVGLEFAKAVVSLSNLKVKIVGIGQKSWEAVLPKFTTGDKKLEVARIATANMRGAGSHKNPTFNAFLTGKKSAQKYGVGLCSGNTVHVQSTDVPHEFHYGMVLHELVEYLMLMNADLAKIGNQRAGGDGARSSSSGANKSNQANRGDAQIRQNTSYSTSRWSKGKSKSNTDDDEDDDHISPSTRQPQEEEHESALKKKCEITVLPGPGGSFWNTEDEELHEAPARLNDASIDAELVFEFDMNGKFGKQISVTTTTTFDLGNSAPRRPFRDSFGWYHNPLMTSLRNQVRDARLQHSDLVMGITKDGKLVLRQTQTCSKNDALVMGVDAQIGFQDTHIGASFTKNRTTGKTFAQEEASENCTSLDVWRGFIYQDLSAKKRSSAEYEFTCNLPSPLPLAVLEDSNEQFKHLGSGMCGKIEPTFVGVWGIKPEDTNTASKYVFDAQRTLNELSKINGETIRSEMTQKYHVPMFVNHAMDHLHNVKDNEHLEELGFVAEVMRVGLVGI</sequence>
<evidence type="ECO:0000256" key="1">
    <source>
        <dbReference type="SAM" id="MobiDB-lite"/>
    </source>
</evidence>
<dbReference type="InterPro" id="IPR001245">
    <property type="entry name" value="Ser-Thr/Tyr_kinase_cat_dom"/>
</dbReference>
<dbReference type="Gene3D" id="1.10.510.10">
    <property type="entry name" value="Transferase(Phosphotransferase) domain 1"/>
    <property type="match status" value="1"/>
</dbReference>
<feature type="compositionally biased region" description="Polar residues" evidence="1">
    <location>
        <begin position="419"/>
        <end position="442"/>
    </location>
</feature>
<feature type="region of interest" description="Disordered" evidence="1">
    <location>
        <begin position="404"/>
        <end position="483"/>
    </location>
</feature>
<reference evidence="3" key="1">
    <citation type="submission" date="2024-02" db="EMBL/GenBank/DDBJ databases">
        <authorList>
            <consortium name="ELIXIR-Norway"/>
            <consortium name="Elixir Norway"/>
        </authorList>
    </citation>
    <scope>NUCLEOTIDE SEQUENCE</scope>
</reference>
<feature type="domain" description="Protein kinase" evidence="2">
    <location>
        <begin position="1"/>
        <end position="200"/>
    </location>
</feature>
<dbReference type="SMART" id="SM00220">
    <property type="entry name" value="S_TKc"/>
    <property type="match status" value="1"/>
</dbReference>
<keyword evidence="4" id="KW-1185">Reference proteome</keyword>
<dbReference type="SUPFAM" id="SSF56112">
    <property type="entry name" value="Protein kinase-like (PK-like)"/>
    <property type="match status" value="1"/>
</dbReference>
<dbReference type="Proteomes" id="UP001497444">
    <property type="component" value="Chromosome 18"/>
</dbReference>
<evidence type="ECO:0000313" key="4">
    <source>
        <dbReference type="Proteomes" id="UP001497444"/>
    </source>
</evidence>
<accession>A0ABP0WI97</accession>
<dbReference type="PANTHER" id="PTHR44329">
    <property type="entry name" value="SERINE/THREONINE-PROTEIN KINASE TNNI3K-RELATED"/>
    <property type="match status" value="1"/>
</dbReference>
<evidence type="ECO:0000313" key="3">
    <source>
        <dbReference type="EMBL" id="CAK9266601.1"/>
    </source>
</evidence>
<feature type="compositionally biased region" description="Basic and acidic residues" evidence="1">
    <location>
        <begin position="467"/>
        <end position="481"/>
    </location>
</feature>
<dbReference type="Pfam" id="PF07714">
    <property type="entry name" value="PK_Tyr_Ser-Thr"/>
    <property type="match status" value="1"/>
</dbReference>
<evidence type="ECO:0000259" key="2">
    <source>
        <dbReference type="PROSITE" id="PS50011"/>
    </source>
</evidence>
<organism evidence="3 4">
    <name type="scientific">Sphagnum jensenii</name>
    <dbReference type="NCBI Taxonomy" id="128206"/>
    <lineage>
        <taxon>Eukaryota</taxon>
        <taxon>Viridiplantae</taxon>
        <taxon>Streptophyta</taxon>
        <taxon>Embryophyta</taxon>
        <taxon>Bryophyta</taxon>
        <taxon>Sphagnophytina</taxon>
        <taxon>Sphagnopsida</taxon>
        <taxon>Sphagnales</taxon>
        <taxon>Sphagnaceae</taxon>
        <taxon>Sphagnum</taxon>
    </lineage>
</organism>
<gene>
    <name evidence="3" type="ORF">CSSPJE1EN1_LOCUS12079</name>
</gene>
<dbReference type="EMBL" id="OZ020113">
    <property type="protein sequence ID" value="CAK9266601.1"/>
    <property type="molecule type" value="Genomic_DNA"/>
</dbReference>
<dbReference type="PROSITE" id="PS50011">
    <property type="entry name" value="PROTEIN_KINASE_DOM"/>
    <property type="match status" value="1"/>
</dbReference>
<dbReference type="PANTHER" id="PTHR44329:SF260">
    <property type="entry name" value="PROTEIN KINASE DOMAIN-CONTAINING PROTEIN"/>
    <property type="match status" value="1"/>
</dbReference>
<proteinExistence type="predicted"/>